<accession>A0A517TB61</accession>
<feature type="transmembrane region" description="Helical" evidence="1">
    <location>
        <begin position="12"/>
        <end position="33"/>
    </location>
</feature>
<dbReference type="InterPro" id="IPR012902">
    <property type="entry name" value="N_methyl_site"/>
</dbReference>
<dbReference type="InterPro" id="IPR045584">
    <property type="entry name" value="Pilin-like"/>
</dbReference>
<dbReference type="SUPFAM" id="SSF54523">
    <property type="entry name" value="Pili subunits"/>
    <property type="match status" value="1"/>
</dbReference>
<name>A0A517TB61_9PLAN</name>
<dbReference type="Pfam" id="PF07963">
    <property type="entry name" value="N_methyl"/>
    <property type="match status" value="1"/>
</dbReference>
<keyword evidence="1" id="KW-1133">Transmembrane helix</keyword>
<dbReference type="EMBL" id="CP036316">
    <property type="protein sequence ID" value="QDT65612.1"/>
    <property type="molecule type" value="Genomic_DNA"/>
</dbReference>
<evidence type="ECO:0000313" key="3">
    <source>
        <dbReference type="EMBL" id="QDT65612.1"/>
    </source>
</evidence>
<sequence>MSLFRRQNGFTLVELLVVIAIIAILIALLLPAVQQAREAARRSECKNKLKQIGLALHNYHDTHRVLPPGSIGYHFVRPANDNTNQSFSPLVMILPFIEQVAIYEDIDFDYDYGDAVNAYKYPELPAYLCPSYAGERILPDFGYRNSVTSDKGMTCYLGVFGYNSSGSQDARYDRGGMFFVNSDIRFRDVTDGLSNTYMYGEFRPTIAKDLTNASGTNCNFSTITNARGSTWPAGIFLEGIGAVKSMLHNPNQLFTATCDRRYDYRDMPFSSEHVGGVNMLSGDGSVDFVGDNVDNTIWRYKGMRNDGNVTAGF</sequence>
<proteinExistence type="predicted"/>
<dbReference type="Proteomes" id="UP000319976">
    <property type="component" value="Chromosome"/>
</dbReference>
<organism evidence="3 4">
    <name type="scientific">Calycomorphotria hydatis</name>
    <dbReference type="NCBI Taxonomy" id="2528027"/>
    <lineage>
        <taxon>Bacteria</taxon>
        <taxon>Pseudomonadati</taxon>
        <taxon>Planctomycetota</taxon>
        <taxon>Planctomycetia</taxon>
        <taxon>Planctomycetales</taxon>
        <taxon>Planctomycetaceae</taxon>
        <taxon>Calycomorphotria</taxon>
    </lineage>
</organism>
<reference evidence="3 4" key="1">
    <citation type="submission" date="2019-02" db="EMBL/GenBank/DDBJ databases">
        <title>Deep-cultivation of Planctomycetes and their phenomic and genomic characterization uncovers novel biology.</title>
        <authorList>
            <person name="Wiegand S."/>
            <person name="Jogler M."/>
            <person name="Boedeker C."/>
            <person name="Pinto D."/>
            <person name="Vollmers J."/>
            <person name="Rivas-Marin E."/>
            <person name="Kohn T."/>
            <person name="Peeters S.H."/>
            <person name="Heuer A."/>
            <person name="Rast P."/>
            <person name="Oberbeckmann S."/>
            <person name="Bunk B."/>
            <person name="Jeske O."/>
            <person name="Meyerdierks A."/>
            <person name="Storesund J.E."/>
            <person name="Kallscheuer N."/>
            <person name="Luecker S."/>
            <person name="Lage O.M."/>
            <person name="Pohl T."/>
            <person name="Merkel B.J."/>
            <person name="Hornburger P."/>
            <person name="Mueller R.-W."/>
            <person name="Bruemmer F."/>
            <person name="Labrenz M."/>
            <person name="Spormann A.M."/>
            <person name="Op den Camp H."/>
            <person name="Overmann J."/>
            <person name="Amann R."/>
            <person name="Jetten M.S.M."/>
            <person name="Mascher T."/>
            <person name="Medema M.H."/>
            <person name="Devos D.P."/>
            <person name="Kaster A.-K."/>
            <person name="Ovreas L."/>
            <person name="Rohde M."/>
            <person name="Galperin M.Y."/>
            <person name="Jogler C."/>
        </authorList>
    </citation>
    <scope>NUCLEOTIDE SEQUENCE [LARGE SCALE GENOMIC DNA]</scope>
    <source>
        <strain evidence="3 4">V22</strain>
    </source>
</reference>
<dbReference type="InterPro" id="IPR011453">
    <property type="entry name" value="DUF1559"/>
</dbReference>
<evidence type="ECO:0000313" key="4">
    <source>
        <dbReference type="Proteomes" id="UP000319976"/>
    </source>
</evidence>
<dbReference type="Gene3D" id="3.30.700.10">
    <property type="entry name" value="Glycoprotein, Type 4 Pilin"/>
    <property type="match status" value="1"/>
</dbReference>
<dbReference type="KEGG" id="chya:V22_28690"/>
<dbReference type="Pfam" id="PF07596">
    <property type="entry name" value="SBP_bac_10"/>
    <property type="match status" value="1"/>
</dbReference>
<feature type="domain" description="DUF1559" evidence="2">
    <location>
        <begin position="34"/>
        <end position="295"/>
    </location>
</feature>
<dbReference type="PANTHER" id="PTHR30093">
    <property type="entry name" value="GENERAL SECRETION PATHWAY PROTEIN G"/>
    <property type="match status" value="1"/>
</dbReference>
<dbReference type="NCBIfam" id="TIGR02532">
    <property type="entry name" value="IV_pilin_GFxxxE"/>
    <property type="match status" value="1"/>
</dbReference>
<protein>
    <submittedName>
        <fullName evidence="3">Type II secretion system protein G</fullName>
    </submittedName>
</protein>
<keyword evidence="4" id="KW-1185">Reference proteome</keyword>
<dbReference type="AlphaFoldDB" id="A0A517TB61"/>
<evidence type="ECO:0000259" key="2">
    <source>
        <dbReference type="Pfam" id="PF07596"/>
    </source>
</evidence>
<evidence type="ECO:0000256" key="1">
    <source>
        <dbReference type="SAM" id="Phobius"/>
    </source>
</evidence>
<gene>
    <name evidence="3" type="primary">xcpT_26</name>
    <name evidence="3" type="ORF">V22_28690</name>
</gene>
<keyword evidence="1" id="KW-0472">Membrane</keyword>
<dbReference type="PANTHER" id="PTHR30093:SF2">
    <property type="entry name" value="TYPE II SECRETION SYSTEM PROTEIN H"/>
    <property type="match status" value="1"/>
</dbReference>
<dbReference type="RefSeq" id="WP_145263831.1">
    <property type="nucleotide sequence ID" value="NZ_CP036316.1"/>
</dbReference>
<dbReference type="OrthoDB" id="255848at2"/>
<keyword evidence="1" id="KW-0812">Transmembrane</keyword>